<evidence type="ECO:0000313" key="11">
    <source>
        <dbReference type="Proteomes" id="UP000182108"/>
    </source>
</evidence>
<dbReference type="GO" id="GO:0009103">
    <property type="term" value="P:lipopolysaccharide biosynthetic process"/>
    <property type="evidence" value="ECO:0007669"/>
    <property type="project" value="TreeGrafter"/>
</dbReference>
<feature type="transmembrane region" description="Helical" evidence="8">
    <location>
        <begin position="86"/>
        <end position="104"/>
    </location>
</feature>
<evidence type="ECO:0000256" key="7">
    <source>
        <dbReference type="ARBA" id="ARBA00023136"/>
    </source>
</evidence>
<feature type="transmembrane region" description="Helical" evidence="8">
    <location>
        <begin position="397"/>
        <end position="415"/>
    </location>
</feature>
<keyword evidence="7 8" id="KW-0472">Membrane</keyword>
<gene>
    <name evidence="10" type="ORF">Ga0061068_11019</name>
</gene>
<accession>A0A0K6IX19</accession>
<feature type="transmembrane region" description="Helical" evidence="8">
    <location>
        <begin position="319"/>
        <end position="336"/>
    </location>
</feature>
<organism evidence="10 11">
    <name type="scientific">Tepidiphilus thermophilus</name>
    <dbReference type="NCBI Taxonomy" id="876478"/>
    <lineage>
        <taxon>Bacteria</taxon>
        <taxon>Pseudomonadati</taxon>
        <taxon>Pseudomonadota</taxon>
        <taxon>Hydrogenophilia</taxon>
        <taxon>Hydrogenophilales</taxon>
        <taxon>Hydrogenophilaceae</taxon>
        <taxon>Tepidiphilus</taxon>
    </lineage>
</organism>
<keyword evidence="4 10" id="KW-0808">Transferase</keyword>
<dbReference type="Pfam" id="PF13231">
    <property type="entry name" value="PMT_2"/>
    <property type="match status" value="1"/>
</dbReference>
<dbReference type="OrthoDB" id="9815691at2"/>
<dbReference type="RefSeq" id="WP_055423944.1">
    <property type="nucleotide sequence ID" value="NZ_CYHH01000010.1"/>
</dbReference>
<feature type="transmembrane region" description="Helical" evidence="8">
    <location>
        <begin position="111"/>
        <end position="130"/>
    </location>
</feature>
<dbReference type="InterPro" id="IPR038731">
    <property type="entry name" value="RgtA/B/C-like"/>
</dbReference>
<proteinExistence type="predicted"/>
<evidence type="ECO:0000256" key="6">
    <source>
        <dbReference type="ARBA" id="ARBA00022989"/>
    </source>
</evidence>
<evidence type="ECO:0000313" key="10">
    <source>
        <dbReference type="EMBL" id="CUB07665.1"/>
    </source>
</evidence>
<feature type="transmembrane region" description="Helical" evidence="8">
    <location>
        <begin position="294"/>
        <end position="312"/>
    </location>
</feature>
<name>A0A0K6IX19_9PROT</name>
<keyword evidence="11" id="KW-1185">Reference proteome</keyword>
<evidence type="ECO:0000256" key="2">
    <source>
        <dbReference type="ARBA" id="ARBA00022475"/>
    </source>
</evidence>
<dbReference type="AlphaFoldDB" id="A0A0K6IX19"/>
<sequence>MKTSYSSLLVMLALLLPALLIGLGERPLYKIQEVRIAETAREMVVSGDWLVPRYNGELRLQKPPLPYWLTAASYRLFGVNETATRLPAVLFGLLSAFLLTLWSMPRLGARAATNAGLVLVVSFIGLRYFRSGEADAILLFFIAAACFVGYDLLERGGEARRRMLFGLLLGLGFLSKGPAALAIPLLTLLSWSLLQRRGAGVRQFLQNCFSLPGLAVLFLVAFGWYAWLLATLPDAAQYFIGRQVDETFVSGTHAKPLWWYPQHFFEFFAPWGILLLPAGWWAHRQRGQGSLPPVIRFAWLWLAVVFVLLSFTVNKQMQYALLFAPPLSLILGHYLAEAGGGFVRFNRILFWLFCVAALAAMGYLVFKNKSAALEFLPWLALLALPLVSYRLLNTRVLSFPVLLVAVVSAALYLYGEANLSKEPHKTAAKTLAAQLPGPEVPLYQDRPNDAKPGDGAISFYAGRVIPPVAAKDLPALLEQRGEIWLITEQPPALEGIDVELVTSVDELNLCRLRRKP</sequence>
<dbReference type="GO" id="GO:0016763">
    <property type="term" value="F:pentosyltransferase activity"/>
    <property type="evidence" value="ECO:0007669"/>
    <property type="project" value="TreeGrafter"/>
</dbReference>
<feature type="transmembrane region" description="Helical" evidence="8">
    <location>
        <begin position="136"/>
        <end position="153"/>
    </location>
</feature>
<evidence type="ECO:0000259" key="9">
    <source>
        <dbReference type="Pfam" id="PF13231"/>
    </source>
</evidence>
<comment type="subcellular location">
    <subcellularLocation>
        <location evidence="1">Cell membrane</location>
        <topology evidence="1">Multi-pass membrane protein</topology>
    </subcellularLocation>
</comment>
<keyword evidence="5 8" id="KW-0812">Transmembrane</keyword>
<feature type="transmembrane region" description="Helical" evidence="8">
    <location>
        <begin position="348"/>
        <end position="366"/>
    </location>
</feature>
<dbReference type="GO" id="GO:0005886">
    <property type="term" value="C:plasma membrane"/>
    <property type="evidence" value="ECO:0007669"/>
    <property type="project" value="UniProtKB-SubCell"/>
</dbReference>
<evidence type="ECO:0000256" key="3">
    <source>
        <dbReference type="ARBA" id="ARBA00022676"/>
    </source>
</evidence>
<dbReference type="PANTHER" id="PTHR33908">
    <property type="entry name" value="MANNOSYLTRANSFERASE YKCB-RELATED"/>
    <property type="match status" value="1"/>
</dbReference>
<keyword evidence="6 8" id="KW-1133">Transmembrane helix</keyword>
<dbReference type="InterPro" id="IPR050297">
    <property type="entry name" value="LipidA_mod_glycosyltrf_83"/>
</dbReference>
<feature type="transmembrane region" description="Helical" evidence="8">
    <location>
        <begin position="209"/>
        <end position="232"/>
    </location>
</feature>
<dbReference type="EMBL" id="CYHH01000010">
    <property type="protein sequence ID" value="CUB07665.1"/>
    <property type="molecule type" value="Genomic_DNA"/>
</dbReference>
<evidence type="ECO:0000256" key="4">
    <source>
        <dbReference type="ARBA" id="ARBA00022679"/>
    </source>
</evidence>
<dbReference type="PANTHER" id="PTHR33908:SF3">
    <property type="entry name" value="UNDECAPRENYL PHOSPHATE-ALPHA-4-AMINO-4-DEOXY-L-ARABINOSE ARABINOSYL TRANSFERASE"/>
    <property type="match status" value="1"/>
</dbReference>
<feature type="transmembrane region" description="Helical" evidence="8">
    <location>
        <begin position="264"/>
        <end position="282"/>
    </location>
</feature>
<feature type="transmembrane region" description="Helical" evidence="8">
    <location>
        <begin position="373"/>
        <end position="391"/>
    </location>
</feature>
<evidence type="ECO:0000256" key="5">
    <source>
        <dbReference type="ARBA" id="ARBA00022692"/>
    </source>
</evidence>
<protein>
    <submittedName>
        <fullName evidence="10">4-amino-4-deoxy-L-arabinose transferase or related glycosyltransferase of PMT family</fullName>
    </submittedName>
</protein>
<dbReference type="GO" id="GO:0010041">
    <property type="term" value="P:response to iron(III) ion"/>
    <property type="evidence" value="ECO:0007669"/>
    <property type="project" value="TreeGrafter"/>
</dbReference>
<evidence type="ECO:0000256" key="8">
    <source>
        <dbReference type="SAM" id="Phobius"/>
    </source>
</evidence>
<reference evidence="11" key="1">
    <citation type="submission" date="2015-08" db="EMBL/GenBank/DDBJ databases">
        <authorList>
            <person name="Babu N.S."/>
            <person name="Beckwith C.J."/>
            <person name="Beseler K.G."/>
            <person name="Brison A."/>
            <person name="Carone J.V."/>
            <person name="Caskin T.P."/>
            <person name="Diamond M."/>
            <person name="Durham M.E."/>
            <person name="Foxe J.M."/>
            <person name="Go M."/>
            <person name="Henderson B.A."/>
            <person name="Jones I.B."/>
            <person name="McGettigan J.A."/>
            <person name="Micheletti S.J."/>
            <person name="Nasrallah M.E."/>
            <person name="Ortiz D."/>
            <person name="Piller C.R."/>
            <person name="Privatt S.R."/>
            <person name="Schneider S.L."/>
            <person name="Sharp S."/>
            <person name="Smith T.C."/>
            <person name="Stanton J.D."/>
            <person name="Ullery H.E."/>
            <person name="Wilson R.J."/>
            <person name="Serrano M.G."/>
            <person name="Buck G."/>
            <person name="Lee V."/>
            <person name="Wang Y."/>
            <person name="Carvalho R."/>
            <person name="Voegtly L."/>
            <person name="Shi R."/>
            <person name="Duckworth R."/>
            <person name="Johnson A."/>
            <person name="Loviza R."/>
            <person name="Walstead R."/>
            <person name="Shah Z."/>
            <person name="Kiflezghi M."/>
            <person name="Wade K."/>
            <person name="Ball S.L."/>
            <person name="Bradley K.W."/>
            <person name="Asai D.J."/>
            <person name="Bowman C.A."/>
            <person name="Russell D.A."/>
            <person name="Pope W.H."/>
            <person name="Jacobs-Sera D."/>
            <person name="Hendrix R.W."/>
            <person name="Hatfull G.F."/>
        </authorList>
    </citation>
    <scope>NUCLEOTIDE SEQUENCE [LARGE SCALE GENOMIC DNA]</scope>
    <source>
        <strain evidence="11">JCM 19170</strain>
    </source>
</reference>
<evidence type="ECO:0000256" key="1">
    <source>
        <dbReference type="ARBA" id="ARBA00004651"/>
    </source>
</evidence>
<feature type="domain" description="Glycosyltransferase RgtA/B/C/D-like" evidence="9">
    <location>
        <begin position="62"/>
        <end position="224"/>
    </location>
</feature>
<keyword evidence="3" id="KW-0328">Glycosyltransferase</keyword>
<keyword evidence="2" id="KW-1003">Cell membrane</keyword>
<feature type="transmembrane region" description="Helical" evidence="8">
    <location>
        <begin position="165"/>
        <end position="189"/>
    </location>
</feature>
<dbReference type="Proteomes" id="UP000182108">
    <property type="component" value="Unassembled WGS sequence"/>
</dbReference>